<sequence>MINRVLNFGKNNFFALIAKKKIYYLYNNDKNIMISTNICNIRKGFL</sequence>
<proteinExistence type="predicted"/>
<organism evidence="1 2">
    <name type="scientific">Christiangramia forsetii (strain DSM 17595 / CGMCC 1.15422 / KT0803)</name>
    <name type="common">Gramella forsetii</name>
    <dbReference type="NCBI Taxonomy" id="411154"/>
    <lineage>
        <taxon>Bacteria</taxon>
        <taxon>Pseudomonadati</taxon>
        <taxon>Bacteroidota</taxon>
        <taxon>Flavobacteriia</taxon>
        <taxon>Flavobacteriales</taxon>
        <taxon>Flavobacteriaceae</taxon>
        <taxon>Christiangramia</taxon>
    </lineage>
</organism>
<dbReference type="Proteomes" id="UP000000755">
    <property type="component" value="Chromosome"/>
</dbReference>
<reference evidence="1 2" key="1">
    <citation type="journal article" date="2006" name="Environ. Microbiol.">
        <title>Whole genome analysis of the marine Bacteroidetes'Gramella forsetii' reveals adaptations to degradation of polymeric organic matter.</title>
        <authorList>
            <person name="Bauer M."/>
            <person name="Kube M."/>
            <person name="Teeling H."/>
            <person name="Richter M."/>
            <person name="Lombardot T."/>
            <person name="Allers E."/>
            <person name="Wuerdemann C.A."/>
            <person name="Quast C."/>
            <person name="Kuhl H."/>
            <person name="Knaust F."/>
            <person name="Woebken D."/>
            <person name="Bischof K."/>
            <person name="Mussmann M."/>
            <person name="Choudhuri J.V."/>
            <person name="Meyer F."/>
            <person name="Reinhardt R."/>
            <person name="Amann R.I."/>
            <person name="Gloeckner F.O."/>
        </authorList>
    </citation>
    <scope>NUCLEOTIDE SEQUENCE [LARGE SCALE GENOMIC DNA]</scope>
    <source>
        <strain evidence="2">DSM 17595 / CGMCC 1.15422 / KT0803</strain>
    </source>
</reference>
<dbReference type="HOGENOM" id="CLU_3184260_0_0_10"/>
<evidence type="ECO:0000313" key="1">
    <source>
        <dbReference type="EMBL" id="CAL65515.1"/>
    </source>
</evidence>
<dbReference type="AlphaFoldDB" id="A0LYS0"/>
<accession>A0LYS0</accession>
<protein>
    <submittedName>
        <fullName evidence="1">Uncharacterized protein</fullName>
    </submittedName>
</protein>
<name>A0LYS0_CHRFK</name>
<dbReference type="KEGG" id="gfo:GFO_0532"/>
<gene>
    <name evidence="1" type="ordered locus">GFO_0532</name>
</gene>
<evidence type="ECO:0000313" key="2">
    <source>
        <dbReference type="Proteomes" id="UP000000755"/>
    </source>
</evidence>
<dbReference type="EMBL" id="CU207366">
    <property type="protein sequence ID" value="CAL65515.1"/>
    <property type="molecule type" value="Genomic_DNA"/>
</dbReference>